<dbReference type="Proteomes" id="UP001196873">
    <property type="component" value="Unassembled WGS sequence"/>
</dbReference>
<evidence type="ECO:0000256" key="1">
    <source>
        <dbReference type="SAM" id="MobiDB-lite"/>
    </source>
</evidence>
<accession>A0AAW4NN53</accession>
<feature type="compositionally biased region" description="Polar residues" evidence="1">
    <location>
        <begin position="239"/>
        <end position="258"/>
    </location>
</feature>
<gene>
    <name evidence="3" type="ORF">KZY68_02520</name>
</gene>
<sequence length="345" mass="39998">MKKFILALTMLFTLMVSASAMSYEQARQQALFLTDKMAYELNLTDEQYEAAYEINLDYLMSINDYNDVYNVYWTQRNLDLSYILLDWQYRAYCSANYFYRPLYWDDGYWRFRVYARYPHRDYFYFGRPSFYAVYRGGHSWRINGGRSWYRGRDFGFREGRRYIGMRDNFNQGNYGRGFSSRNFDNYNNDNRVFGGSRNSRLYGNDDRDSRAFGNNDNYNSRYNRPFDNSRSRIFGGSAATESRSNNTFNNRQSSTRSTLPAVPNRTFGADRGSMNQEPSRIFDRSNSERSFGGSAPTRSFGDNVPSRSFGNSAPSRSFGGESAPTRSFGGGGTTQGSHGVFGGRR</sequence>
<dbReference type="AlphaFoldDB" id="A0AAW4NN53"/>
<dbReference type="RefSeq" id="WP_219427309.1">
    <property type="nucleotide sequence ID" value="NZ_JAHXRD010000003.1"/>
</dbReference>
<comment type="caution">
    <text evidence="3">The sequence shown here is derived from an EMBL/GenBank/DDBJ whole genome shotgun (WGS) entry which is preliminary data.</text>
</comment>
<feature type="compositionally biased region" description="Polar residues" evidence="1">
    <location>
        <begin position="305"/>
        <end position="315"/>
    </location>
</feature>
<feature type="region of interest" description="Disordered" evidence="1">
    <location>
        <begin position="195"/>
        <end position="345"/>
    </location>
</feature>
<proteinExistence type="predicted"/>
<feature type="compositionally biased region" description="Polar residues" evidence="1">
    <location>
        <begin position="212"/>
        <end position="228"/>
    </location>
</feature>
<protein>
    <recommendedName>
        <fullName evidence="5">DUF3300 domain-containing protein</fullName>
    </recommendedName>
</protein>
<keyword evidence="2" id="KW-0732">Signal</keyword>
<feature type="signal peptide" evidence="2">
    <location>
        <begin position="1"/>
        <end position="20"/>
    </location>
</feature>
<evidence type="ECO:0008006" key="5">
    <source>
        <dbReference type="Google" id="ProtNLM"/>
    </source>
</evidence>
<feature type="compositionally biased region" description="Gly residues" evidence="1">
    <location>
        <begin position="328"/>
        <end position="345"/>
    </location>
</feature>
<feature type="chain" id="PRO_5043509636" description="DUF3300 domain-containing protein" evidence="2">
    <location>
        <begin position="21"/>
        <end position="345"/>
    </location>
</feature>
<dbReference type="EMBL" id="JAHXRF010000003">
    <property type="protein sequence ID" value="MBW4864912.1"/>
    <property type="molecule type" value="Genomic_DNA"/>
</dbReference>
<evidence type="ECO:0000313" key="3">
    <source>
        <dbReference type="EMBL" id="MBW4864912.1"/>
    </source>
</evidence>
<evidence type="ECO:0000313" key="4">
    <source>
        <dbReference type="Proteomes" id="UP001196873"/>
    </source>
</evidence>
<evidence type="ECO:0000256" key="2">
    <source>
        <dbReference type="SAM" id="SignalP"/>
    </source>
</evidence>
<organism evidence="3 4">
    <name type="scientific">Segatella salivae</name>
    <dbReference type="NCBI Taxonomy" id="228604"/>
    <lineage>
        <taxon>Bacteria</taxon>
        <taxon>Pseudomonadati</taxon>
        <taxon>Bacteroidota</taxon>
        <taxon>Bacteroidia</taxon>
        <taxon>Bacteroidales</taxon>
        <taxon>Prevotellaceae</taxon>
        <taxon>Segatella</taxon>
    </lineage>
</organism>
<reference evidence="3" key="1">
    <citation type="submission" date="2021-07" db="EMBL/GenBank/DDBJ databases">
        <title>Genomic diversity and antimicrobial resistance of Prevotella spp. isolated from chronic lung disease airways.</title>
        <authorList>
            <person name="Webb K.A."/>
            <person name="Olagoke O.S."/>
            <person name="Baird T."/>
            <person name="Neill J."/>
            <person name="Pham A."/>
            <person name="Wells T.J."/>
            <person name="Ramsay K.A."/>
            <person name="Bell S.C."/>
            <person name="Sarovich D.S."/>
            <person name="Price E.P."/>
        </authorList>
    </citation>
    <scope>NUCLEOTIDE SEQUENCE</scope>
    <source>
        <strain evidence="3">SCHI0047.S.3</strain>
    </source>
</reference>
<name>A0AAW4NN53_9BACT</name>